<dbReference type="PIRSF" id="PIRSF036684">
    <property type="entry name" value="ME_PTA"/>
    <property type="match status" value="1"/>
</dbReference>
<dbReference type="GO" id="GO:0046872">
    <property type="term" value="F:metal ion binding"/>
    <property type="evidence" value="ECO:0007669"/>
    <property type="project" value="UniProtKB-KW"/>
</dbReference>
<dbReference type="Gene3D" id="3.40.50.720">
    <property type="entry name" value="NAD(P)-binding Rossmann-like Domain"/>
    <property type="match status" value="1"/>
</dbReference>
<dbReference type="InterPro" id="IPR015884">
    <property type="entry name" value="Malic_enzyme_CS"/>
</dbReference>
<evidence type="ECO:0000259" key="11">
    <source>
        <dbReference type="SMART" id="SM00919"/>
    </source>
</evidence>
<dbReference type="InterPro" id="IPR042113">
    <property type="entry name" value="P_AcTrfase_dom1"/>
</dbReference>
<dbReference type="InterPro" id="IPR002505">
    <property type="entry name" value="PTA_PTB"/>
</dbReference>
<dbReference type="FunFam" id="3.40.50.720:FF:000095">
    <property type="entry name" value="NADP-dependent malic enzyme"/>
    <property type="match status" value="1"/>
</dbReference>
<evidence type="ECO:0000256" key="2">
    <source>
        <dbReference type="ARBA" id="ARBA00001946"/>
    </source>
</evidence>
<feature type="binding site" evidence="9">
    <location>
        <position position="181"/>
    </location>
    <ligand>
        <name>a divalent metal cation</name>
        <dbReference type="ChEBI" id="CHEBI:60240"/>
    </ligand>
</feature>
<keyword evidence="10" id="KW-0521">NADP</keyword>
<feature type="active site" description="Proton acceptor" evidence="8">
    <location>
        <position position="139"/>
    </location>
</feature>
<organism evidence="13 14">
    <name type="scientific">Rickettsia rickettsii (strain Iowa)</name>
    <dbReference type="NCBI Taxonomy" id="452659"/>
    <lineage>
        <taxon>Bacteria</taxon>
        <taxon>Pseudomonadati</taxon>
        <taxon>Pseudomonadota</taxon>
        <taxon>Alphaproteobacteria</taxon>
        <taxon>Rickettsiales</taxon>
        <taxon>Rickettsiaceae</taxon>
        <taxon>Rickettsieae</taxon>
        <taxon>Rickettsia</taxon>
        <taxon>spotted fever group</taxon>
    </lineage>
</organism>
<dbReference type="Gene3D" id="3.40.50.10950">
    <property type="match status" value="1"/>
</dbReference>
<name>B0BX94_RICRO</name>
<feature type="binding site" evidence="10">
    <location>
        <position position="332"/>
    </location>
    <ligand>
        <name>a divalent metal cation</name>
        <dbReference type="ChEBI" id="CHEBI:60240"/>
    </ligand>
</feature>
<evidence type="ECO:0000256" key="10">
    <source>
        <dbReference type="PIRSR" id="PIRSR036684-3"/>
    </source>
</evidence>
<keyword evidence="7" id="KW-0511">Multifunctional enzyme</keyword>
<dbReference type="InterPro" id="IPR012188">
    <property type="entry name" value="ME_PTA"/>
</dbReference>
<evidence type="ECO:0000256" key="8">
    <source>
        <dbReference type="PIRSR" id="PIRSR036684-1"/>
    </source>
</evidence>
<dbReference type="GO" id="GO:0004473">
    <property type="term" value="F:malate dehydrogenase (decarboxylating) (NADP+) activity"/>
    <property type="evidence" value="ECO:0007669"/>
    <property type="project" value="UniProtKB-EC"/>
</dbReference>
<dbReference type="Gene3D" id="3.40.50.10750">
    <property type="entry name" value="Isocitrate/Isopropylmalate dehydrogenase-like"/>
    <property type="match status" value="1"/>
</dbReference>
<evidence type="ECO:0000256" key="4">
    <source>
        <dbReference type="ARBA" id="ARBA00008756"/>
    </source>
</evidence>
<feature type="binding site" evidence="10">
    <location>
        <position position="207"/>
    </location>
    <ligand>
        <name>a divalent metal cation</name>
        <dbReference type="ChEBI" id="CHEBI:60240"/>
    </ligand>
</feature>
<dbReference type="PANTHER" id="PTHR43237">
    <property type="entry name" value="NADP-DEPENDENT MALIC ENZYME"/>
    <property type="match status" value="1"/>
</dbReference>
<evidence type="ECO:0000313" key="14">
    <source>
        <dbReference type="Proteomes" id="UP000000796"/>
    </source>
</evidence>
<dbReference type="InterPro" id="IPR051674">
    <property type="entry name" value="Malate_Decarboxylase"/>
</dbReference>
<evidence type="ECO:0000256" key="9">
    <source>
        <dbReference type="PIRSR" id="PIRSR036684-2"/>
    </source>
</evidence>
<dbReference type="InterPro" id="IPR012301">
    <property type="entry name" value="Malic_N_dom"/>
</dbReference>
<dbReference type="SUPFAM" id="SSF51735">
    <property type="entry name" value="NAD(P)-binding Rossmann-fold domains"/>
    <property type="match status" value="1"/>
</dbReference>
<dbReference type="InterPro" id="IPR045213">
    <property type="entry name" value="Malic_NAD-bd_bact_type"/>
</dbReference>
<keyword evidence="5 9" id="KW-0479">Metal-binding</keyword>
<dbReference type="Pfam" id="PF01515">
    <property type="entry name" value="PTA_PTB"/>
    <property type="match status" value="1"/>
</dbReference>
<keyword evidence="6 13" id="KW-0560">Oxidoreductase</keyword>
<dbReference type="Proteomes" id="UP000000796">
    <property type="component" value="Chromosome"/>
</dbReference>
<dbReference type="PROSITE" id="PS00331">
    <property type="entry name" value="MALIC_ENZYMES"/>
    <property type="match status" value="1"/>
</dbReference>
<dbReference type="SMART" id="SM01274">
    <property type="entry name" value="malic"/>
    <property type="match status" value="1"/>
</dbReference>
<dbReference type="eggNOG" id="COG0281">
    <property type="taxonomic scope" value="Bacteria"/>
</dbReference>
<dbReference type="InterPro" id="IPR037062">
    <property type="entry name" value="Malic_N_dom_sf"/>
</dbReference>
<dbReference type="AlphaFoldDB" id="B0BX94"/>
<feature type="domain" description="Malic enzyme N-terminal" evidence="12">
    <location>
        <begin position="63"/>
        <end position="196"/>
    </location>
</feature>
<dbReference type="SUPFAM" id="SSF53659">
    <property type="entry name" value="Isocitrate/Isopropylmalate dehydrogenase-like"/>
    <property type="match status" value="1"/>
</dbReference>
<feature type="binding site" evidence="9">
    <location>
        <position position="182"/>
    </location>
    <ligand>
        <name>a divalent metal cation</name>
        <dbReference type="ChEBI" id="CHEBI:60240"/>
    </ligand>
</feature>
<dbReference type="SMART" id="SM00919">
    <property type="entry name" value="Malic_M"/>
    <property type="match status" value="1"/>
</dbReference>
<dbReference type="CDD" id="cd05311">
    <property type="entry name" value="NAD_bind_2_malic_enz"/>
    <property type="match status" value="1"/>
</dbReference>
<reference evidence="13 14" key="1">
    <citation type="journal article" date="2008" name="Infect. Immun.">
        <title>Genomic comparison of virulent Rickettsia rickettsii Sheila Smith and avirulent Rickettsia rickettsii Iowa.</title>
        <authorList>
            <person name="Ellison D.W."/>
            <person name="Clark T.R."/>
            <person name="Sturdevant D.E."/>
            <person name="Virtaneva K."/>
            <person name="Porcella S.F."/>
            <person name="Hackstadt T."/>
        </authorList>
    </citation>
    <scope>NUCLEOTIDE SEQUENCE [LARGE SCALE GENOMIC DNA]</scope>
    <source>
        <strain evidence="13 14">Iowa</strain>
    </source>
</reference>
<evidence type="ECO:0000256" key="7">
    <source>
        <dbReference type="ARBA" id="ARBA00023268"/>
    </source>
</evidence>
<comment type="cofactor">
    <cofactor evidence="1">
        <name>Mn(2+)</name>
        <dbReference type="ChEBI" id="CHEBI:29035"/>
    </cofactor>
</comment>
<proteinExistence type="inferred from homology"/>
<comment type="cofactor">
    <cofactor evidence="2">
        <name>Mg(2+)</name>
        <dbReference type="ChEBI" id="CHEBI:18420"/>
    </cofactor>
</comment>
<dbReference type="GO" id="GO:0051287">
    <property type="term" value="F:NAD binding"/>
    <property type="evidence" value="ECO:0007669"/>
    <property type="project" value="InterPro"/>
</dbReference>
<dbReference type="PANTHER" id="PTHR43237:SF4">
    <property type="entry name" value="NADP-DEPENDENT MALIC ENZYME"/>
    <property type="match status" value="1"/>
</dbReference>
<evidence type="ECO:0000256" key="6">
    <source>
        <dbReference type="ARBA" id="ARBA00023002"/>
    </source>
</evidence>
<evidence type="ECO:0000313" key="13">
    <source>
        <dbReference type="EMBL" id="ABY72470.1"/>
    </source>
</evidence>
<dbReference type="HOGENOM" id="CLU_012366_2_0_5"/>
<protein>
    <submittedName>
        <fullName evidence="13">NADP-dependent malic enzyme</fullName>
        <ecNumber evidence="13">1.1.1.40</ecNumber>
    </submittedName>
</protein>
<dbReference type="Pfam" id="PF03949">
    <property type="entry name" value="Malic_M"/>
    <property type="match status" value="1"/>
</dbReference>
<dbReference type="GO" id="GO:0016746">
    <property type="term" value="F:acyltransferase activity"/>
    <property type="evidence" value="ECO:0007669"/>
    <property type="project" value="InterPro"/>
</dbReference>
<evidence type="ECO:0000256" key="3">
    <source>
        <dbReference type="ARBA" id="ARBA00007686"/>
    </source>
</evidence>
<dbReference type="EC" id="1.1.1.40" evidence="13"/>
<keyword evidence="14" id="KW-1185">Reference proteome</keyword>
<dbReference type="InterPro" id="IPR036291">
    <property type="entry name" value="NAD(P)-bd_dom_sf"/>
</dbReference>
<dbReference type="Gene3D" id="3.40.50.10380">
    <property type="entry name" value="Malic enzyme, N-terminal domain"/>
    <property type="match status" value="1"/>
</dbReference>
<dbReference type="KEGG" id="rrj:RrIowa_0602"/>
<feature type="domain" description="Malic enzyme NAD-binding" evidence="11">
    <location>
        <begin position="208"/>
        <end position="444"/>
    </location>
</feature>
<dbReference type="GO" id="GO:0006108">
    <property type="term" value="P:malate metabolic process"/>
    <property type="evidence" value="ECO:0007669"/>
    <property type="project" value="InterPro"/>
</dbReference>
<dbReference type="SUPFAM" id="SSF53223">
    <property type="entry name" value="Aminoacid dehydrogenase-like, N-terminal domain"/>
    <property type="match status" value="1"/>
</dbReference>
<dbReference type="Pfam" id="PF00390">
    <property type="entry name" value="malic"/>
    <property type="match status" value="1"/>
</dbReference>
<feature type="binding site" evidence="10">
    <location>
        <begin position="121"/>
        <end position="128"/>
    </location>
    <ligand>
        <name>NADP(+)</name>
        <dbReference type="ChEBI" id="CHEBI:58349"/>
    </ligand>
</feature>
<reference evidence="13 14" key="2">
    <citation type="journal article" date="2015" name="Infect. Immun.">
        <title>Comparative genome sequencing of Rickettsia rickettsii strains that differ in virulence.</title>
        <authorList>
            <person name="Clark T.R."/>
            <person name="Noriea N.F."/>
            <person name="Bublitz D.C."/>
            <person name="Ellison D.W."/>
            <person name="Martens C."/>
            <person name="Lutter E.I."/>
            <person name="Hackstadt T."/>
        </authorList>
    </citation>
    <scope>NUCLEOTIDE SEQUENCE [LARGE SCALE GENOMIC DNA]</scope>
    <source>
        <strain evidence="13 14">Iowa</strain>
    </source>
</reference>
<comment type="similarity">
    <text evidence="3">In the N-terminal section; belongs to the malic enzymes family.</text>
</comment>
<dbReference type="eggNOG" id="COG0280">
    <property type="taxonomic scope" value="Bacteria"/>
</dbReference>
<evidence type="ECO:0000256" key="1">
    <source>
        <dbReference type="ARBA" id="ARBA00001936"/>
    </source>
</evidence>
<accession>B0BX94</accession>
<dbReference type="InterPro" id="IPR012302">
    <property type="entry name" value="Malic_NAD-bd"/>
</dbReference>
<evidence type="ECO:0000256" key="5">
    <source>
        <dbReference type="ARBA" id="ARBA00022723"/>
    </source>
</evidence>
<dbReference type="InterPro" id="IPR042112">
    <property type="entry name" value="P_AcTrfase_dom2"/>
</dbReference>
<sequence length="808" mass="88360">MRATERSVAISGMLPEIASSMPIAFARNDEKLKQTNKTGISKMDAMNKINYAEALEYHEKDKPGKIAISATKSLVTQQDLSLAYSPGVAAPCLEIAKNLEDVYKYTARGNLVAVISNGTAVLGLGNLGAAASKPVMEGKAVLFKKFADIDAIDLEVNTEDPEEFINAVKYLSYSFGGINLEDIKAPECFIIEEKLKSLMDIPVFHDDQHGTAIITAAGLINAAYLTNRKLEDLKIVVNGAGAAAIACIDLLIALGADKSKIIVCDTKGVVYKGRLEGMNKWKELYASDTKFRTLAESLNNADVFIGLSVKGAVTKDMVSRMANNPIIFAMANPDPEITPEDIKLVRDDAIIATGRSDYNNQINNVMGFPYIFRGALDIRAKTINTEMKIAAAKAIADLARRPVPEEVYKAYSGRKMVFGKEYIIPVPFDPRLITVAEAVAVAAIESGVARVKDFSIGKYKKELGSRLNPTANYMNFLAEKIHNAPLKRIVFAEGEEEEVISAALMMRDKKYGHPIIIGRVERIEAMLKKIGQDINLDGIQIMNAALSDSLEKYTGYLYKKLQRKGYLYRDCAKLVKTDKNIFAACMLACGDGDALLTGVTQSYIDSLEDIMKVISPKTNRRILGYSIMIAKDNNIIIADNCITEYPNSWELAQIATQTAEIAKNMGITPRVALLSFSTFGNSSKAKTARIREAVNILDNFSKDKEELSGMKVDFEYDGEISVKVALDGDLRKLYKFCRLSGSANVLIMPGLNSAAISTELLQEFSSNSFIGPITNGFEKPVQILQAAATANEILKIATFACVEAINEV</sequence>
<dbReference type="FunFam" id="3.40.50.10380:FF:000003">
    <property type="entry name" value="NADP-dependent malic enzyme"/>
    <property type="match status" value="1"/>
</dbReference>
<dbReference type="EMBL" id="CP000766">
    <property type="protein sequence ID" value="ABY72470.1"/>
    <property type="molecule type" value="Genomic_DNA"/>
</dbReference>
<evidence type="ECO:0000259" key="12">
    <source>
        <dbReference type="SMART" id="SM01274"/>
    </source>
</evidence>
<gene>
    <name evidence="13" type="ordered locus">RrIowa_0602</name>
</gene>
<comment type="similarity">
    <text evidence="4">In the C-terminal section; belongs to the phosphate acetyltransferase and butyryltransferase family.</text>
</comment>
<dbReference type="InterPro" id="IPR046346">
    <property type="entry name" value="Aminoacid_DH-like_N_sf"/>
</dbReference>